<keyword evidence="2" id="KW-1185">Reference proteome</keyword>
<sequence>MAYERFISPGPSVATLWTRYYFSLKAHALIGDILDLDEEKDAAKLLDGNINTVWCAAILYQFCWDKQVNACKRPLRYSKGHGSIVVSY</sequence>
<dbReference type="RefSeq" id="XP_018035257.1">
    <property type="nucleotide sequence ID" value="XM_018174500.1"/>
</dbReference>
<accession>A0A177CDD0</accession>
<dbReference type="InParanoid" id="A0A177CDD0"/>
<proteinExistence type="predicted"/>
<organism evidence="1 2">
    <name type="scientific">Paraphaeosphaeria sporulosa</name>
    <dbReference type="NCBI Taxonomy" id="1460663"/>
    <lineage>
        <taxon>Eukaryota</taxon>
        <taxon>Fungi</taxon>
        <taxon>Dikarya</taxon>
        <taxon>Ascomycota</taxon>
        <taxon>Pezizomycotina</taxon>
        <taxon>Dothideomycetes</taxon>
        <taxon>Pleosporomycetidae</taxon>
        <taxon>Pleosporales</taxon>
        <taxon>Massarineae</taxon>
        <taxon>Didymosphaeriaceae</taxon>
        <taxon>Paraphaeosphaeria</taxon>
    </lineage>
</organism>
<name>A0A177CDD0_9PLEO</name>
<evidence type="ECO:0000313" key="2">
    <source>
        <dbReference type="Proteomes" id="UP000077069"/>
    </source>
</evidence>
<dbReference type="OrthoDB" id="3768980at2759"/>
<dbReference type="EMBL" id="KV441553">
    <property type="protein sequence ID" value="OAG04892.1"/>
    <property type="molecule type" value="Genomic_DNA"/>
</dbReference>
<gene>
    <name evidence="1" type="ORF">CC84DRAFT_1093040</name>
</gene>
<dbReference type="GeneID" id="28757986"/>
<protein>
    <submittedName>
        <fullName evidence="1">Uncharacterized protein</fullName>
    </submittedName>
</protein>
<dbReference type="Proteomes" id="UP000077069">
    <property type="component" value="Unassembled WGS sequence"/>
</dbReference>
<dbReference type="AlphaFoldDB" id="A0A177CDD0"/>
<evidence type="ECO:0000313" key="1">
    <source>
        <dbReference type="EMBL" id="OAG04892.1"/>
    </source>
</evidence>
<reference evidence="1 2" key="1">
    <citation type="submission" date="2016-05" db="EMBL/GenBank/DDBJ databases">
        <title>Comparative analysis of secretome profiles of manganese(II)-oxidizing ascomycete fungi.</title>
        <authorList>
            <consortium name="DOE Joint Genome Institute"/>
            <person name="Zeiner C.A."/>
            <person name="Purvine S.O."/>
            <person name="Zink E.M."/>
            <person name="Wu S."/>
            <person name="Pasa-Tolic L."/>
            <person name="Chaput D.L."/>
            <person name="Haridas S."/>
            <person name="Grigoriev I.V."/>
            <person name="Santelli C.M."/>
            <person name="Hansel C.M."/>
        </authorList>
    </citation>
    <scope>NUCLEOTIDE SEQUENCE [LARGE SCALE GENOMIC DNA]</scope>
    <source>
        <strain evidence="1 2">AP3s5-JAC2a</strain>
    </source>
</reference>